<sequence length="249" mass="26789">MSVAPNHHLPADGTPLLTVENLGVAYGAIEALHDVSLTVGRGEIVTLIGANGAGKTTTLKTIVGLLKPKRGRVVFNGESITARPTHEIVARGIALAPEGRGIFPDLTVLENLELGAYRQPDRKQFRRDLDHVCTLFPRVRERLRQRAGTLSGGEQQMVAIGRALMSRPTLLLLDEPSLGLAPLVTQAIFDALGELNREGLTILLVEQNAHLALSCSSRGYVLETGRVLLTGSAAELLQDARVREAYLGQ</sequence>
<dbReference type="PROSITE" id="PS50893">
    <property type="entry name" value="ABC_TRANSPORTER_2"/>
    <property type="match status" value="1"/>
</dbReference>
<dbReference type="CDD" id="cd03224">
    <property type="entry name" value="ABC_TM1139_LivF_branched"/>
    <property type="match status" value="1"/>
</dbReference>
<dbReference type="Pfam" id="PF00005">
    <property type="entry name" value="ABC_tran"/>
    <property type="match status" value="1"/>
</dbReference>
<evidence type="ECO:0000256" key="4">
    <source>
        <dbReference type="ARBA" id="ARBA00022840"/>
    </source>
</evidence>
<dbReference type="InterPro" id="IPR003593">
    <property type="entry name" value="AAA+_ATPase"/>
</dbReference>
<accession>A0ABX8AZT9</accession>
<dbReference type="SMART" id="SM00382">
    <property type="entry name" value="AAA"/>
    <property type="match status" value="1"/>
</dbReference>
<dbReference type="InterPro" id="IPR030660">
    <property type="entry name" value="ABC_branched_ATPase_LivF/BraG"/>
</dbReference>
<dbReference type="GO" id="GO:0005524">
    <property type="term" value="F:ATP binding"/>
    <property type="evidence" value="ECO:0007669"/>
    <property type="project" value="UniProtKB-KW"/>
</dbReference>
<dbReference type="PANTHER" id="PTHR43820:SF4">
    <property type="entry name" value="HIGH-AFFINITY BRANCHED-CHAIN AMINO ACID TRANSPORT ATP-BINDING PROTEIN LIVF"/>
    <property type="match status" value="1"/>
</dbReference>
<keyword evidence="8" id="KW-1185">Reference proteome</keyword>
<protein>
    <submittedName>
        <fullName evidence="7">ABC transporter ATP-binding protein</fullName>
    </submittedName>
</protein>
<dbReference type="PROSITE" id="PS00211">
    <property type="entry name" value="ABC_TRANSPORTER_1"/>
    <property type="match status" value="1"/>
</dbReference>
<keyword evidence="3" id="KW-0547">Nucleotide-binding</keyword>
<dbReference type="RefSeq" id="WP_211422548.1">
    <property type="nucleotide sequence ID" value="NZ_CP072642.1"/>
</dbReference>
<evidence type="ECO:0000313" key="8">
    <source>
        <dbReference type="Proteomes" id="UP000677668"/>
    </source>
</evidence>
<organism evidence="7 8">
    <name type="scientific">Chloracidobacterium sp. N</name>
    <dbReference type="NCBI Taxonomy" id="2821540"/>
    <lineage>
        <taxon>Bacteria</taxon>
        <taxon>Pseudomonadati</taxon>
        <taxon>Acidobacteriota</taxon>
        <taxon>Terriglobia</taxon>
        <taxon>Terriglobales</taxon>
        <taxon>Acidobacteriaceae</taxon>
        <taxon>Chloracidobacterium</taxon>
        <taxon>Chloracidobacterium aggregatum</taxon>
    </lineage>
</organism>
<dbReference type="SUPFAM" id="SSF52540">
    <property type="entry name" value="P-loop containing nucleoside triphosphate hydrolases"/>
    <property type="match status" value="1"/>
</dbReference>
<dbReference type="InterPro" id="IPR052156">
    <property type="entry name" value="BCAA_Transport_ATP-bd_LivF"/>
</dbReference>
<feature type="domain" description="ABC transporter" evidence="6">
    <location>
        <begin position="17"/>
        <end position="249"/>
    </location>
</feature>
<dbReference type="InterPro" id="IPR027417">
    <property type="entry name" value="P-loop_NTPase"/>
</dbReference>
<evidence type="ECO:0000313" key="7">
    <source>
        <dbReference type="EMBL" id="QUV94243.1"/>
    </source>
</evidence>
<dbReference type="EMBL" id="CP072642">
    <property type="protein sequence ID" value="QUV94243.1"/>
    <property type="molecule type" value="Genomic_DNA"/>
</dbReference>
<comment type="similarity">
    <text evidence="1">Belongs to the ABC transporter superfamily.</text>
</comment>
<dbReference type="Gene3D" id="3.40.50.300">
    <property type="entry name" value="P-loop containing nucleotide triphosphate hydrolases"/>
    <property type="match status" value="1"/>
</dbReference>
<evidence type="ECO:0000256" key="3">
    <source>
        <dbReference type="ARBA" id="ARBA00022741"/>
    </source>
</evidence>
<evidence type="ECO:0000256" key="2">
    <source>
        <dbReference type="ARBA" id="ARBA00022448"/>
    </source>
</evidence>
<evidence type="ECO:0000259" key="6">
    <source>
        <dbReference type="PROSITE" id="PS50893"/>
    </source>
</evidence>
<gene>
    <name evidence="7" type="ORF">J8C05_01965</name>
</gene>
<dbReference type="InterPro" id="IPR017871">
    <property type="entry name" value="ABC_transporter-like_CS"/>
</dbReference>
<keyword evidence="5" id="KW-0029">Amino-acid transport</keyword>
<evidence type="ECO:0000256" key="5">
    <source>
        <dbReference type="ARBA" id="ARBA00022970"/>
    </source>
</evidence>
<proteinExistence type="inferred from homology"/>
<name>A0ABX8AZT9_9BACT</name>
<dbReference type="PIRSF" id="PIRSF039137">
    <property type="entry name" value="ABC_branched_ATPase"/>
    <property type="match status" value="1"/>
</dbReference>
<dbReference type="InterPro" id="IPR003439">
    <property type="entry name" value="ABC_transporter-like_ATP-bd"/>
</dbReference>
<dbReference type="Proteomes" id="UP000677668">
    <property type="component" value="Chromosome 1"/>
</dbReference>
<dbReference type="PANTHER" id="PTHR43820">
    <property type="entry name" value="HIGH-AFFINITY BRANCHED-CHAIN AMINO ACID TRANSPORT ATP-BINDING PROTEIN LIVF"/>
    <property type="match status" value="1"/>
</dbReference>
<keyword evidence="2" id="KW-0813">Transport</keyword>
<evidence type="ECO:0000256" key="1">
    <source>
        <dbReference type="ARBA" id="ARBA00005417"/>
    </source>
</evidence>
<reference evidence="7 8" key="1">
    <citation type="submission" date="2021-03" db="EMBL/GenBank/DDBJ databases">
        <title>Genomic and phenotypic characterization of Chloracidobacterium isolates provides evidence for multiple species.</title>
        <authorList>
            <person name="Saini M.K."/>
            <person name="Costas A.M.G."/>
            <person name="Tank M."/>
            <person name="Bryant D.A."/>
        </authorList>
    </citation>
    <scope>NUCLEOTIDE SEQUENCE [LARGE SCALE GENOMIC DNA]</scope>
    <source>
        <strain evidence="7 8">N</strain>
    </source>
</reference>
<keyword evidence="4 7" id="KW-0067">ATP-binding</keyword>